<organism evidence="2 3">
    <name type="scientific">Renibacterium salmoninarum (strain ATCC 33209 / DSM 20767 / JCM 11484 / NBRC 15589 / NCIMB 2235)</name>
    <dbReference type="NCBI Taxonomy" id="288705"/>
    <lineage>
        <taxon>Bacteria</taxon>
        <taxon>Bacillati</taxon>
        <taxon>Actinomycetota</taxon>
        <taxon>Actinomycetes</taxon>
        <taxon>Micrococcales</taxon>
        <taxon>Micrococcaceae</taxon>
        <taxon>Renibacterium</taxon>
    </lineage>
</organism>
<sequence>MQNVTALDDERIDFLDQLRAWVRGHLPIEDQPAFEDLGMKLRILSTILTEGWVGDGDDAALQAMGAVFGDALVQDPEVPFELGAG</sequence>
<accession>A9WS58</accession>
<dbReference type="InterPro" id="IPR024266">
    <property type="entry name" value="DUF3806"/>
</dbReference>
<evidence type="ECO:0000259" key="1">
    <source>
        <dbReference type="Pfam" id="PF12713"/>
    </source>
</evidence>
<feature type="domain" description="DUF3806" evidence="1">
    <location>
        <begin position="41"/>
        <end position="75"/>
    </location>
</feature>
<dbReference type="Pfam" id="PF12713">
    <property type="entry name" value="DUF3806"/>
    <property type="match status" value="1"/>
</dbReference>
<dbReference type="KEGG" id="rsa:RSal33209_2461"/>
<keyword evidence="3" id="KW-1185">Reference proteome</keyword>
<dbReference type="AlphaFoldDB" id="A9WS58"/>
<dbReference type="HOGENOM" id="CLU_2510333_0_0_11"/>
<gene>
    <name evidence="2" type="ordered locus">RSal33209_2461</name>
</gene>
<evidence type="ECO:0000313" key="3">
    <source>
        <dbReference type="Proteomes" id="UP000002007"/>
    </source>
</evidence>
<dbReference type="STRING" id="288705.RSal33209_2461"/>
<reference evidence="3" key="1">
    <citation type="journal article" date="2008" name="J. Bacteriol.">
        <title>Genome sequence of the fish pathogen Renibacterium salmoninarum suggests reductive evolution away from an environmental Arthrobacter ancestor.</title>
        <authorList>
            <person name="Wiens G.D."/>
            <person name="Rockey D.D."/>
            <person name="Wu Z."/>
            <person name="Chang J."/>
            <person name="Levy R."/>
            <person name="Crane S."/>
            <person name="Chen D.S."/>
            <person name="Capri G.R."/>
            <person name="Burnett J.R."/>
            <person name="Sudheesh P.S."/>
            <person name="Schipma M.J."/>
            <person name="Burd H."/>
            <person name="Bhattacharyya A."/>
            <person name="Rhodes L.D."/>
            <person name="Kaul R."/>
            <person name="Strom M.S."/>
        </authorList>
    </citation>
    <scope>NUCLEOTIDE SEQUENCE [LARGE SCALE GENOMIC DNA]</scope>
    <source>
        <strain evidence="3">ATCC 33209 / DSM 20767 / JCM 11484 / NBRC 15589 / NCIMB 2235</strain>
    </source>
</reference>
<proteinExistence type="predicted"/>
<dbReference type="Proteomes" id="UP000002007">
    <property type="component" value="Chromosome"/>
</dbReference>
<name>A9WS58_RENSM</name>
<dbReference type="EMBL" id="CP000910">
    <property type="protein sequence ID" value="ABY24187.1"/>
    <property type="molecule type" value="Genomic_DNA"/>
</dbReference>
<protein>
    <recommendedName>
        <fullName evidence="1">DUF3806 domain-containing protein</fullName>
    </recommendedName>
</protein>
<dbReference type="RefSeq" id="WP_012245849.1">
    <property type="nucleotide sequence ID" value="NC_010168.1"/>
</dbReference>
<evidence type="ECO:0000313" key="2">
    <source>
        <dbReference type="EMBL" id="ABY24187.1"/>
    </source>
</evidence>